<dbReference type="Pfam" id="PF21056">
    <property type="entry name" value="ZSWIM1-3_RNaseH-like"/>
    <property type="match status" value="1"/>
</dbReference>
<dbReference type="HOGENOM" id="CLU_393564_0_0_1"/>
<evidence type="ECO:0000313" key="3">
    <source>
        <dbReference type="EMBL" id="ETI46971.1"/>
    </source>
</evidence>
<dbReference type="InterPro" id="IPR048324">
    <property type="entry name" value="ZSWIM1-3_RNaseH-like"/>
</dbReference>
<feature type="compositionally biased region" description="Polar residues" evidence="1">
    <location>
        <begin position="530"/>
        <end position="539"/>
    </location>
</feature>
<feature type="region of interest" description="Disordered" evidence="1">
    <location>
        <begin position="1"/>
        <end position="40"/>
    </location>
</feature>
<feature type="domain" description="ZSWIM1/3 RNaseH-like" evidence="2">
    <location>
        <begin position="199"/>
        <end position="297"/>
    </location>
</feature>
<dbReference type="eggNOG" id="ENOG502QQ1F">
    <property type="taxonomic scope" value="Eukaryota"/>
</dbReference>
<evidence type="ECO:0000259" key="2">
    <source>
        <dbReference type="Pfam" id="PF21056"/>
    </source>
</evidence>
<sequence length="701" mass="78731">MSEMSSPTNSSKHSANEWSAKDVNAQDSSNSEPDDLRVSAPPFQTWHDSWDEFSTSLSVYQEQTSQLYSIRAAVKATTTNQAFGDYNKKFIGTHGWNKSSRGQGHRTGHLERSFGCQVVLCATVMRCPATETFRSYPSKRRIADPDVLDLVDELIKAGGKPKKILRYLHETTGKCVTLRDVHNMVQRLKPKRHGSATVKDKAQTITLQTHQMRRFFEAFPEVVMLDSTRGTYSSKYKLFSLMIDDVFGHGQYVQHSLIQKESHACMLDAIGAFKKNKPSWDRIRAIMIDKDFGEIKMSKAIYGGRDGVDVDRVEDAVGMMSAWGDLKDEDAVSKPTLLSTSDDEAELEELTGALLNDDARLIAETDRIVCRRRETVSSESALPLVFACPPELKEFSGKDDDEDRARAWIGKVKSAFVRDQAPDDEKCLVLGGLFTGPTSNWELLREFQVQFCGLGVSVARQYYHARKRADETPLEYLYRLNVAGLRVKLRVKSGPSDVRREHEKVLRARQRANNRQGRAHFGSSKYRQKAASSDATKSAPTRKVEAVAITIQPDSDSDSGLSRSESDGFLRRIYLAATEGDSQTQVTAPDEPDRTMSGQTPPPRYSGPGQRSPHGRPQFQRCTHCGSHRHDDLHCWKRLTCQRCGKRSHPSDRCLFVCCGCGEIHDAGKCQMEEFYNLISQWYDPAKHGGVLPESAEKILN</sequence>
<comment type="caution">
    <text evidence="3">The sequence shown here is derived from an EMBL/GenBank/DDBJ whole genome shotgun (WGS) entry which is preliminary data.</text>
</comment>
<organism evidence="3 4">
    <name type="scientific">Phytophthora nicotianae P1569</name>
    <dbReference type="NCBI Taxonomy" id="1317065"/>
    <lineage>
        <taxon>Eukaryota</taxon>
        <taxon>Sar</taxon>
        <taxon>Stramenopiles</taxon>
        <taxon>Oomycota</taxon>
        <taxon>Peronosporomycetes</taxon>
        <taxon>Peronosporales</taxon>
        <taxon>Peronosporaceae</taxon>
        <taxon>Phytophthora</taxon>
    </lineage>
</organism>
<accession>V9F7B8</accession>
<evidence type="ECO:0000313" key="4">
    <source>
        <dbReference type="Proteomes" id="UP000018721"/>
    </source>
</evidence>
<keyword evidence="4" id="KW-1185">Reference proteome</keyword>
<protein>
    <recommendedName>
        <fullName evidence="2">ZSWIM1/3 RNaseH-like domain-containing protein</fullName>
    </recommendedName>
</protein>
<dbReference type="AlphaFoldDB" id="V9F7B8"/>
<feature type="region of interest" description="Disordered" evidence="1">
    <location>
        <begin position="510"/>
        <end position="543"/>
    </location>
</feature>
<dbReference type="PANTHER" id="PTHR31569:SF4">
    <property type="entry name" value="SWIM-TYPE DOMAIN-CONTAINING PROTEIN"/>
    <property type="match status" value="1"/>
</dbReference>
<name>V9F7B8_PHYNI</name>
<dbReference type="InterPro" id="IPR052579">
    <property type="entry name" value="Zinc_finger_SWIM"/>
</dbReference>
<feature type="region of interest" description="Disordered" evidence="1">
    <location>
        <begin position="580"/>
        <end position="616"/>
    </location>
</feature>
<dbReference type="PANTHER" id="PTHR31569">
    <property type="entry name" value="SWIM-TYPE DOMAIN-CONTAINING PROTEIN"/>
    <property type="match status" value="1"/>
</dbReference>
<dbReference type="Proteomes" id="UP000018721">
    <property type="component" value="Unassembled WGS sequence"/>
</dbReference>
<evidence type="ECO:0000256" key="1">
    <source>
        <dbReference type="SAM" id="MobiDB-lite"/>
    </source>
</evidence>
<reference evidence="3 4" key="1">
    <citation type="submission" date="2013-11" db="EMBL/GenBank/DDBJ databases">
        <title>The Genome Sequence of Phytophthora parasitica P1569.</title>
        <authorList>
            <consortium name="The Broad Institute Genomics Platform"/>
            <person name="Russ C."/>
            <person name="Tyler B."/>
            <person name="Panabieres F."/>
            <person name="Shan W."/>
            <person name="Tripathy S."/>
            <person name="Grunwald N."/>
            <person name="Machado M."/>
            <person name="Johnson C.S."/>
            <person name="Arredondo F."/>
            <person name="Hong C."/>
            <person name="Coffey M."/>
            <person name="Young S.K."/>
            <person name="Zeng Q."/>
            <person name="Gargeya S."/>
            <person name="Fitzgerald M."/>
            <person name="Abouelleil A."/>
            <person name="Alvarado L."/>
            <person name="Chapman S.B."/>
            <person name="Gainer-Dewar J."/>
            <person name="Goldberg J."/>
            <person name="Griggs A."/>
            <person name="Gujja S."/>
            <person name="Hansen M."/>
            <person name="Howarth C."/>
            <person name="Imamovic A."/>
            <person name="Ireland A."/>
            <person name="Larimer J."/>
            <person name="McCowan C."/>
            <person name="Murphy C."/>
            <person name="Pearson M."/>
            <person name="Poon T.W."/>
            <person name="Priest M."/>
            <person name="Roberts A."/>
            <person name="Saif S."/>
            <person name="Shea T."/>
            <person name="Sykes S."/>
            <person name="Wortman J."/>
            <person name="Nusbaum C."/>
            <person name="Birren B."/>
        </authorList>
    </citation>
    <scope>NUCLEOTIDE SEQUENCE [LARGE SCALE GENOMIC DNA]</scope>
    <source>
        <strain evidence="3 4">P1569</strain>
    </source>
</reference>
<feature type="compositionally biased region" description="Polar residues" evidence="1">
    <location>
        <begin position="1"/>
        <end position="17"/>
    </location>
</feature>
<proteinExistence type="predicted"/>
<dbReference type="EMBL" id="ANIZ01001479">
    <property type="protein sequence ID" value="ETI46971.1"/>
    <property type="molecule type" value="Genomic_DNA"/>
</dbReference>
<gene>
    <name evidence="3" type="ORF">F443_08716</name>
</gene>